<dbReference type="Proteomes" id="UP000663828">
    <property type="component" value="Unassembled WGS sequence"/>
</dbReference>
<keyword evidence="2" id="KW-1185">Reference proteome</keyword>
<evidence type="ECO:0000313" key="1">
    <source>
        <dbReference type="EMBL" id="CAF1567071.1"/>
    </source>
</evidence>
<comment type="caution">
    <text evidence="1">The sequence shown here is derived from an EMBL/GenBank/DDBJ whole genome shotgun (WGS) entry which is preliminary data.</text>
</comment>
<gene>
    <name evidence="1" type="ORF">XAT740_LOCUS44117</name>
</gene>
<sequence>MSIRYNTEAASTPYDISWIHTDGLLDSTKNSSIDCRISDTSAPNVLPRAKIVTIQTHPLSTMCHTRNDYQQQDLNEYFRYNVSLDEHFYHPQSLKKYSIFR</sequence>
<reference evidence="1" key="1">
    <citation type="submission" date="2021-02" db="EMBL/GenBank/DDBJ databases">
        <authorList>
            <person name="Nowell W R."/>
        </authorList>
    </citation>
    <scope>NUCLEOTIDE SEQUENCE</scope>
</reference>
<accession>A0A815Y7V1</accession>
<dbReference type="AlphaFoldDB" id="A0A815Y7V1"/>
<name>A0A815Y7V1_ADIRI</name>
<protein>
    <submittedName>
        <fullName evidence="1">Uncharacterized protein</fullName>
    </submittedName>
</protein>
<proteinExistence type="predicted"/>
<evidence type="ECO:0000313" key="2">
    <source>
        <dbReference type="Proteomes" id="UP000663828"/>
    </source>
</evidence>
<dbReference type="EMBL" id="CAJNOR010005547">
    <property type="protein sequence ID" value="CAF1567071.1"/>
    <property type="molecule type" value="Genomic_DNA"/>
</dbReference>
<organism evidence="1 2">
    <name type="scientific">Adineta ricciae</name>
    <name type="common">Rotifer</name>
    <dbReference type="NCBI Taxonomy" id="249248"/>
    <lineage>
        <taxon>Eukaryota</taxon>
        <taxon>Metazoa</taxon>
        <taxon>Spiralia</taxon>
        <taxon>Gnathifera</taxon>
        <taxon>Rotifera</taxon>
        <taxon>Eurotatoria</taxon>
        <taxon>Bdelloidea</taxon>
        <taxon>Adinetida</taxon>
        <taxon>Adinetidae</taxon>
        <taxon>Adineta</taxon>
    </lineage>
</organism>